<dbReference type="InterPro" id="IPR020012">
    <property type="entry name" value="LysM_FimV"/>
</dbReference>
<comment type="caution">
    <text evidence="5">The sequence shown here is derived from an EMBL/GenBank/DDBJ whole genome shotgun (WGS) entry which is preliminary data.</text>
</comment>
<gene>
    <name evidence="5" type="ORF">KB893_11210</name>
</gene>
<dbReference type="Pfam" id="PF25800">
    <property type="entry name" value="FimV_N"/>
    <property type="match status" value="1"/>
</dbReference>
<feature type="region of interest" description="Disordered" evidence="2">
    <location>
        <begin position="267"/>
        <end position="300"/>
    </location>
</feature>
<sequence length="770" mass="79818">MKPKHSRRVRALALGVTQAHAFGLGQLTVRSGLDEPLVAEIPIISGPGETENVDVRLASPEAFARVGLESPTRLAANLEFAVVESGGRQVIRVTTVEKVSEPFLSFLLEVDWGNGRVVREFTALLDPPFIAPATLRPATQGPVASATPARPVPQAGTAVVDAAPAQAEPLPAAAQPRPAAAAQVQDGNFGPVGAGQTLSEVASAVRPQGVSLNQMMAALHAANPDAFIGGNINLIKRGAVLRIPAREEVDRLGRAEADALVRQQTESWQQRIAPVPQPAVAEAATPAGADEPAADPAAAAPGEDDALAAAGDDDARLEIVPMSGDDGGADDAQTGAAGGGTGTELRAELGQAREDLAARETEAQELRSRVSDLESLREQQARLIEVQNSKLAALQARLGELDEGGAGAGVEGGTTVVAAADAAAPAAAGAPAAPARWPWILAGLVLLLAGIVAVLRYRRQREVSETRLYGGLAAEIEAAQAARAAQRAPRGEDDAFAAAAGEVPDADAAASLRAAIAARPYDLDLHLALLRHHYDSGDAGAFERAAEAMRAEVVDVRDRRWQAALALGTVMAPMHPLFRGQEEMDAAQPVDRVEDEGDLAGVDGNDRDLHEAADALAWEPGSEFERDAELQGDAQATPDSERGDGIEAAAGWSTDERFAEVDVFAPPAEDEAVEPVDVDADARGRAAAGDAFELDADRSDPALREAAHREAGDAAGAGVDAEGAATKLELARAYLDIGDSDGARGMLEEVAEEGTSVQREEARRILAGIG</sequence>
<feature type="region of interest" description="Disordered" evidence="2">
    <location>
        <begin position="169"/>
        <end position="188"/>
    </location>
</feature>
<evidence type="ECO:0000313" key="5">
    <source>
        <dbReference type="EMBL" id="MBR0563077.1"/>
    </source>
</evidence>
<evidence type="ECO:0000256" key="3">
    <source>
        <dbReference type="SAM" id="Phobius"/>
    </source>
</evidence>
<dbReference type="InterPro" id="IPR057840">
    <property type="entry name" value="FimV_N"/>
</dbReference>
<keyword evidence="3" id="KW-1133">Transmembrane helix</keyword>
<evidence type="ECO:0000256" key="1">
    <source>
        <dbReference type="SAM" id="Coils"/>
    </source>
</evidence>
<keyword evidence="3" id="KW-0472">Membrane</keyword>
<organism evidence="5">
    <name type="scientific">Coralloluteibacterium stylophorae</name>
    <dbReference type="NCBI Taxonomy" id="1776034"/>
    <lineage>
        <taxon>Bacteria</taxon>
        <taxon>Pseudomonadati</taxon>
        <taxon>Pseudomonadota</taxon>
        <taxon>Gammaproteobacteria</taxon>
        <taxon>Lysobacterales</taxon>
        <taxon>Lysobacteraceae</taxon>
        <taxon>Coralloluteibacterium</taxon>
    </lineage>
</organism>
<feature type="compositionally biased region" description="Low complexity" evidence="2">
    <location>
        <begin position="169"/>
        <end position="183"/>
    </location>
</feature>
<dbReference type="NCBIfam" id="TIGR03505">
    <property type="entry name" value="FimV_core"/>
    <property type="match status" value="1"/>
</dbReference>
<evidence type="ECO:0000256" key="2">
    <source>
        <dbReference type="SAM" id="MobiDB-lite"/>
    </source>
</evidence>
<keyword evidence="3" id="KW-0812">Transmembrane</keyword>
<dbReference type="AlphaFoldDB" id="A0A8J8AY55"/>
<dbReference type="EMBL" id="JAGQFT010000097">
    <property type="protein sequence ID" value="MBR0563077.1"/>
    <property type="molecule type" value="Genomic_DNA"/>
</dbReference>
<feature type="coiled-coil region" evidence="1">
    <location>
        <begin position="349"/>
        <end position="383"/>
    </location>
</feature>
<reference evidence="5" key="1">
    <citation type="submission" date="2021-04" db="EMBL/GenBank/DDBJ databases">
        <authorList>
            <person name="Karlyshev A.V."/>
        </authorList>
    </citation>
    <scope>NUCLEOTIDE SEQUENCE</scope>
    <source>
        <strain evidence="5">LMG 29479</strain>
    </source>
</reference>
<keyword evidence="1" id="KW-0175">Coiled coil</keyword>
<dbReference type="NCBIfam" id="TIGR03504">
    <property type="entry name" value="FimV_Cterm"/>
    <property type="match status" value="1"/>
</dbReference>
<dbReference type="InterPro" id="IPR020011">
    <property type="entry name" value="FimV_C"/>
</dbReference>
<accession>A0A8J8AY55</accession>
<feature type="region of interest" description="Disordered" evidence="2">
    <location>
        <begin position="619"/>
        <end position="651"/>
    </location>
</feature>
<feature type="domain" description="FimV N-terminal" evidence="4">
    <location>
        <begin position="23"/>
        <end position="128"/>
    </location>
</feature>
<feature type="transmembrane region" description="Helical" evidence="3">
    <location>
        <begin position="437"/>
        <end position="457"/>
    </location>
</feature>
<proteinExistence type="predicted"/>
<evidence type="ECO:0000259" key="4">
    <source>
        <dbReference type="Pfam" id="PF25800"/>
    </source>
</evidence>
<feature type="region of interest" description="Disordered" evidence="2">
    <location>
        <begin position="318"/>
        <end position="343"/>
    </location>
</feature>
<dbReference type="InterPro" id="IPR038440">
    <property type="entry name" value="FimV_C_sf"/>
</dbReference>
<feature type="compositionally biased region" description="Low complexity" evidence="2">
    <location>
        <begin position="278"/>
        <end position="300"/>
    </location>
</feature>
<name>A0A8J8AY55_9GAMM</name>
<protein>
    <recommendedName>
        <fullName evidence="4">FimV N-terminal domain-containing protein</fullName>
    </recommendedName>
</protein>
<dbReference type="Gene3D" id="1.20.58.2200">
    <property type="match status" value="1"/>
</dbReference>